<evidence type="ECO:0000313" key="3">
    <source>
        <dbReference type="Proteomes" id="UP000054691"/>
    </source>
</evidence>
<dbReference type="RefSeq" id="WP_058499055.1">
    <property type="nucleotide sequence ID" value="NZ_CAAAHW010000012.1"/>
</dbReference>
<dbReference type="CDD" id="cd00130">
    <property type="entry name" value="PAS"/>
    <property type="match status" value="1"/>
</dbReference>
<protein>
    <submittedName>
        <fullName evidence="2">Uncharacterized protein</fullName>
    </submittedName>
</protein>
<dbReference type="EMBL" id="LNYE01000022">
    <property type="protein sequence ID" value="KTD10973.1"/>
    <property type="molecule type" value="Genomic_DNA"/>
</dbReference>
<sequence>MRPNCFLKSYKNGVTLSSENTHHRHAPNIQSIMRLPFNVYILDHGSRIKQANEPCLASAGLLSLNDAYNKTVQDLVSPQFSQTILQKDQTVLKHRKLQIFDETGVINNNLVNTIVPINQFVNKNMCF</sequence>
<evidence type="ECO:0000313" key="2">
    <source>
        <dbReference type="EMBL" id="STX45947.1"/>
    </source>
</evidence>
<gene>
    <name evidence="1" type="ORF">Lgra_1939</name>
    <name evidence="2" type="ORF">NCTC12388_02693</name>
</gene>
<dbReference type="AlphaFoldDB" id="A0A378JGH1"/>
<keyword evidence="3" id="KW-1185">Reference proteome</keyword>
<name>A0A378JGH1_9GAMM</name>
<dbReference type="Proteomes" id="UP000054691">
    <property type="component" value="Unassembled WGS sequence"/>
</dbReference>
<evidence type="ECO:0000313" key="4">
    <source>
        <dbReference type="Proteomes" id="UP000254476"/>
    </source>
</evidence>
<organism evidence="2 4">
    <name type="scientific">Legionella gratiana</name>
    <dbReference type="NCBI Taxonomy" id="45066"/>
    <lineage>
        <taxon>Bacteria</taxon>
        <taxon>Pseudomonadati</taxon>
        <taxon>Pseudomonadota</taxon>
        <taxon>Gammaproteobacteria</taxon>
        <taxon>Legionellales</taxon>
        <taxon>Legionellaceae</taxon>
        <taxon>Legionella</taxon>
    </lineage>
</organism>
<proteinExistence type="predicted"/>
<dbReference type="EMBL" id="UGOB01000001">
    <property type="protein sequence ID" value="STX45947.1"/>
    <property type="molecule type" value="Genomic_DNA"/>
</dbReference>
<reference evidence="2 4" key="2">
    <citation type="submission" date="2018-06" db="EMBL/GenBank/DDBJ databases">
        <authorList>
            <consortium name="Pathogen Informatics"/>
            <person name="Doyle S."/>
        </authorList>
    </citation>
    <scope>NUCLEOTIDE SEQUENCE [LARGE SCALE GENOMIC DNA]</scope>
    <source>
        <strain evidence="2 4">NCTC12388</strain>
    </source>
</reference>
<reference evidence="1 3" key="1">
    <citation type="submission" date="2015-11" db="EMBL/GenBank/DDBJ databases">
        <title>Genomic analysis of 38 Legionella species identifies large and diverse effector repertoires.</title>
        <authorList>
            <person name="Burstein D."/>
            <person name="Amaro F."/>
            <person name="Zusman T."/>
            <person name="Lifshitz Z."/>
            <person name="Cohen O."/>
            <person name="Gilbert J.A."/>
            <person name="Pupko T."/>
            <person name="Shuman H.A."/>
            <person name="Segal G."/>
        </authorList>
    </citation>
    <scope>NUCLEOTIDE SEQUENCE [LARGE SCALE GENOMIC DNA]</scope>
    <source>
        <strain evidence="1 3">Lyon 8420412</strain>
    </source>
</reference>
<dbReference type="STRING" id="45066.Lgra_1939"/>
<evidence type="ECO:0000313" key="1">
    <source>
        <dbReference type="EMBL" id="KTD10973.1"/>
    </source>
</evidence>
<accession>A0A378JGH1</accession>
<dbReference type="Proteomes" id="UP000254476">
    <property type="component" value="Unassembled WGS sequence"/>
</dbReference>
<dbReference type="InterPro" id="IPR000014">
    <property type="entry name" value="PAS"/>
</dbReference>